<protein>
    <submittedName>
        <fullName evidence="1">Uncharacterized protein</fullName>
    </submittedName>
</protein>
<keyword evidence="2" id="KW-1185">Reference proteome</keyword>
<proteinExistence type="predicted"/>
<dbReference type="Proteomes" id="UP000324629">
    <property type="component" value="Unassembled WGS sequence"/>
</dbReference>
<sequence>MVVISFAAMPVLTPFANDVSNVTLAGPLCITLNRWRTQILGSVWSVILPPYCLCRKNAVM</sequence>
<comment type="caution">
    <text evidence="1">The sequence shown here is derived from an EMBL/GenBank/DDBJ whole genome shotgun (WGS) entry which is preliminary data.</text>
</comment>
<reference evidence="1 2" key="1">
    <citation type="journal article" date="2019" name="Gigascience">
        <title>Whole-genome sequence of the oriental lung fluke Paragonimus westermani.</title>
        <authorList>
            <person name="Oey H."/>
            <person name="Zakrzewski M."/>
            <person name="Narain K."/>
            <person name="Devi K.R."/>
            <person name="Agatsuma T."/>
            <person name="Nawaratna S."/>
            <person name="Gobert G.N."/>
            <person name="Jones M.K."/>
            <person name="Ragan M.A."/>
            <person name="McManus D.P."/>
            <person name="Krause L."/>
        </authorList>
    </citation>
    <scope>NUCLEOTIDE SEQUENCE [LARGE SCALE GENOMIC DNA]</scope>
    <source>
        <strain evidence="1 2">IND2009</strain>
    </source>
</reference>
<dbReference type="EMBL" id="QNGE01003501">
    <property type="protein sequence ID" value="KAA3673965.1"/>
    <property type="molecule type" value="Genomic_DNA"/>
</dbReference>
<organism evidence="1 2">
    <name type="scientific">Paragonimus westermani</name>
    <dbReference type="NCBI Taxonomy" id="34504"/>
    <lineage>
        <taxon>Eukaryota</taxon>
        <taxon>Metazoa</taxon>
        <taxon>Spiralia</taxon>
        <taxon>Lophotrochozoa</taxon>
        <taxon>Platyhelminthes</taxon>
        <taxon>Trematoda</taxon>
        <taxon>Digenea</taxon>
        <taxon>Plagiorchiida</taxon>
        <taxon>Troglotremata</taxon>
        <taxon>Troglotrematidae</taxon>
        <taxon>Paragonimus</taxon>
    </lineage>
</organism>
<dbReference type="AlphaFoldDB" id="A0A5J4NEQ0"/>
<accession>A0A5J4NEQ0</accession>
<evidence type="ECO:0000313" key="2">
    <source>
        <dbReference type="Proteomes" id="UP000324629"/>
    </source>
</evidence>
<gene>
    <name evidence="1" type="ORF">DEA37_0012570</name>
</gene>
<evidence type="ECO:0000313" key="1">
    <source>
        <dbReference type="EMBL" id="KAA3673965.1"/>
    </source>
</evidence>
<name>A0A5J4NEQ0_9TREM</name>